<evidence type="ECO:0000313" key="2">
    <source>
        <dbReference type="Proteomes" id="UP000251995"/>
    </source>
</evidence>
<evidence type="ECO:0008006" key="3">
    <source>
        <dbReference type="Google" id="ProtNLM"/>
    </source>
</evidence>
<dbReference type="Pfam" id="PF08843">
    <property type="entry name" value="AbiEii"/>
    <property type="match status" value="1"/>
</dbReference>
<organism evidence="1 2">
    <name type="scientific">Acidipropionibacterium virtanenii</name>
    <dbReference type="NCBI Taxonomy" id="2057246"/>
    <lineage>
        <taxon>Bacteria</taxon>
        <taxon>Bacillati</taxon>
        <taxon>Actinomycetota</taxon>
        <taxon>Actinomycetes</taxon>
        <taxon>Propionibacteriales</taxon>
        <taxon>Propionibacteriaceae</taxon>
        <taxon>Acidipropionibacterium</taxon>
    </lineage>
</organism>
<dbReference type="OrthoDB" id="9808443at2"/>
<dbReference type="EMBL" id="CP025198">
    <property type="protein sequence ID" value="AXE38347.1"/>
    <property type="molecule type" value="Genomic_DNA"/>
</dbReference>
<dbReference type="RefSeq" id="WP_114044371.1">
    <property type="nucleotide sequence ID" value="NZ_CP025198.1"/>
</dbReference>
<dbReference type="Proteomes" id="UP000251995">
    <property type="component" value="Chromosome"/>
</dbReference>
<dbReference type="KEGG" id="acij:JS278_01167"/>
<name>A0A344USU9_9ACTN</name>
<dbReference type="InterPro" id="IPR014942">
    <property type="entry name" value="AbiEii"/>
</dbReference>
<protein>
    <recommendedName>
        <fullName evidence="3">Nucleotidyltransferase AbiEii toxin of type IV toxin-antitoxin system</fullName>
    </recommendedName>
</protein>
<gene>
    <name evidence="1" type="ORF">JS278_01167</name>
</gene>
<sequence>MTHDYPAPKSPNIHLASAKISFHVDVNFGDPVWPAPVRTGLPRLLGGEIDVLAYPVTMVLAEKIVTAVERGAANTRWRDFVDVALLAAKVDIGGDDMMRSLAIVAASRQVELAPLAEVLDDIADGAQRKWTAWRRKQNLVATTPESFQGLLDSCSAFADPVLRREVEGFRWSSSDYKWS</sequence>
<accession>A0A344USU9</accession>
<dbReference type="AlphaFoldDB" id="A0A344USU9"/>
<proteinExistence type="predicted"/>
<reference evidence="1 2" key="1">
    <citation type="submission" date="2017-12" db="EMBL/GenBank/DDBJ databases">
        <title>The whole genome sequence of the Acidipropionibacterium virtanenii sp. nov. type strain JS278.</title>
        <authorList>
            <person name="Laine P."/>
            <person name="Deptula P."/>
            <person name="Varmanen P."/>
            <person name="Auvinen P."/>
        </authorList>
    </citation>
    <scope>NUCLEOTIDE SEQUENCE [LARGE SCALE GENOMIC DNA]</scope>
    <source>
        <strain evidence="1 2">JS278</strain>
    </source>
</reference>
<evidence type="ECO:0000313" key="1">
    <source>
        <dbReference type="EMBL" id="AXE38347.1"/>
    </source>
</evidence>
<keyword evidence="2" id="KW-1185">Reference proteome</keyword>